<proteinExistence type="predicted"/>
<sequence>MTINANLEDAVASLEEDRTNQRISLFRDPASVYFQFHEHSMPSRVKNNARVVEI</sequence>
<evidence type="ECO:0000313" key="1">
    <source>
        <dbReference type="EMBL" id="EZA57524.1"/>
    </source>
</evidence>
<organism evidence="1 2">
    <name type="scientific">Ooceraea biroi</name>
    <name type="common">Clonal raider ant</name>
    <name type="synonym">Cerapachys biroi</name>
    <dbReference type="NCBI Taxonomy" id="2015173"/>
    <lineage>
        <taxon>Eukaryota</taxon>
        <taxon>Metazoa</taxon>
        <taxon>Ecdysozoa</taxon>
        <taxon>Arthropoda</taxon>
        <taxon>Hexapoda</taxon>
        <taxon>Insecta</taxon>
        <taxon>Pterygota</taxon>
        <taxon>Neoptera</taxon>
        <taxon>Endopterygota</taxon>
        <taxon>Hymenoptera</taxon>
        <taxon>Apocrita</taxon>
        <taxon>Aculeata</taxon>
        <taxon>Formicoidea</taxon>
        <taxon>Formicidae</taxon>
        <taxon>Dorylinae</taxon>
        <taxon>Ooceraea</taxon>
    </lineage>
</organism>
<gene>
    <name evidence="1" type="ORF">X777_02058</name>
</gene>
<protein>
    <submittedName>
        <fullName evidence="1">Uncharacterized protein</fullName>
    </submittedName>
</protein>
<dbReference type="AlphaFoldDB" id="A0A026WR01"/>
<reference evidence="1 2" key="1">
    <citation type="journal article" date="2014" name="Curr. Biol.">
        <title>The genome of the clonal raider ant Cerapachys biroi.</title>
        <authorList>
            <person name="Oxley P.R."/>
            <person name="Ji L."/>
            <person name="Fetter-Pruneda I."/>
            <person name="McKenzie S.K."/>
            <person name="Li C."/>
            <person name="Hu H."/>
            <person name="Zhang G."/>
            <person name="Kronauer D.J."/>
        </authorList>
    </citation>
    <scope>NUCLEOTIDE SEQUENCE [LARGE SCALE GENOMIC DNA]</scope>
</reference>
<dbReference type="EMBL" id="KK107144">
    <property type="protein sequence ID" value="EZA57524.1"/>
    <property type="molecule type" value="Genomic_DNA"/>
</dbReference>
<dbReference type="Proteomes" id="UP000053097">
    <property type="component" value="Unassembled WGS sequence"/>
</dbReference>
<keyword evidence="2" id="KW-1185">Reference proteome</keyword>
<evidence type="ECO:0000313" key="2">
    <source>
        <dbReference type="Proteomes" id="UP000053097"/>
    </source>
</evidence>
<name>A0A026WR01_OOCBI</name>
<accession>A0A026WR01</accession>